<feature type="non-terminal residue" evidence="2">
    <location>
        <position position="205"/>
    </location>
</feature>
<keyword evidence="3" id="KW-1185">Reference proteome</keyword>
<evidence type="ECO:0000256" key="1">
    <source>
        <dbReference type="SAM" id="MobiDB-lite"/>
    </source>
</evidence>
<feature type="non-terminal residue" evidence="2">
    <location>
        <position position="1"/>
    </location>
</feature>
<dbReference type="Pfam" id="PF05380">
    <property type="entry name" value="Peptidase_A17"/>
    <property type="match status" value="1"/>
</dbReference>
<reference evidence="2 3" key="1">
    <citation type="submission" date="2020-04" db="EMBL/GenBank/DDBJ databases">
        <title>Perkinsus olseni comparative genomics.</title>
        <authorList>
            <person name="Bogema D.R."/>
        </authorList>
    </citation>
    <scope>NUCLEOTIDE SEQUENCE [LARGE SCALE GENOMIC DNA]</scope>
    <source>
        <strain evidence="2 3">ATCC PRA-207</strain>
    </source>
</reference>
<dbReference type="InterPro" id="IPR008042">
    <property type="entry name" value="Retrotrans_Pao"/>
</dbReference>
<dbReference type="AlphaFoldDB" id="A0A7J6RLE7"/>
<protein>
    <submittedName>
        <fullName evidence="2">Uncharacterized protein</fullName>
    </submittedName>
</protein>
<feature type="region of interest" description="Disordered" evidence="1">
    <location>
        <begin position="26"/>
        <end position="49"/>
    </location>
</feature>
<gene>
    <name evidence="2" type="ORF">FOZ63_019383</name>
</gene>
<dbReference type="EMBL" id="JABANO010025241">
    <property type="protein sequence ID" value="KAF4720560.1"/>
    <property type="molecule type" value="Genomic_DNA"/>
</dbReference>
<accession>A0A7J6RLE7</accession>
<sequence>TLGVWIDENDAITLYSIPPLGNFDSAEYDPVQDRRPPLPVNDADLDHDTASSEPLTVQQAFSYVCGCYDPLGLAAETTTRQRILLRQTLALGLANNDKVPADISLQLLQCRRHLCNMKPQPRHVAPYLDANGNPIYFACVDASSQAVGLTITARGHDRVIAHSLLVPRSKALWTVVRLELQAIILSIPYIDQFVDAFKYNDKLPR</sequence>
<proteinExistence type="predicted"/>
<dbReference type="Proteomes" id="UP000553632">
    <property type="component" value="Unassembled WGS sequence"/>
</dbReference>
<name>A0A7J6RLE7_PEROL</name>
<evidence type="ECO:0000313" key="2">
    <source>
        <dbReference type="EMBL" id="KAF4720560.1"/>
    </source>
</evidence>
<evidence type="ECO:0000313" key="3">
    <source>
        <dbReference type="Proteomes" id="UP000553632"/>
    </source>
</evidence>
<organism evidence="2 3">
    <name type="scientific">Perkinsus olseni</name>
    <name type="common">Perkinsus atlanticus</name>
    <dbReference type="NCBI Taxonomy" id="32597"/>
    <lineage>
        <taxon>Eukaryota</taxon>
        <taxon>Sar</taxon>
        <taxon>Alveolata</taxon>
        <taxon>Perkinsozoa</taxon>
        <taxon>Perkinsea</taxon>
        <taxon>Perkinsida</taxon>
        <taxon>Perkinsidae</taxon>
        <taxon>Perkinsus</taxon>
    </lineage>
</organism>
<comment type="caution">
    <text evidence="2">The sequence shown here is derived from an EMBL/GenBank/DDBJ whole genome shotgun (WGS) entry which is preliminary data.</text>
</comment>